<feature type="transmembrane region" description="Helical" evidence="1">
    <location>
        <begin position="23"/>
        <end position="44"/>
    </location>
</feature>
<keyword evidence="1" id="KW-1133">Transmembrane helix</keyword>
<keyword evidence="1" id="KW-0812">Transmembrane</keyword>
<dbReference type="AlphaFoldDB" id="A0A3E3K0Y0"/>
<organism evidence="2 3">
    <name type="scientific">Sellimonas intestinalis</name>
    <dbReference type="NCBI Taxonomy" id="1653434"/>
    <lineage>
        <taxon>Bacteria</taxon>
        <taxon>Bacillati</taxon>
        <taxon>Bacillota</taxon>
        <taxon>Clostridia</taxon>
        <taxon>Lachnospirales</taxon>
        <taxon>Lachnospiraceae</taxon>
        <taxon>Sellimonas</taxon>
    </lineage>
</organism>
<dbReference type="RefSeq" id="WP_117493598.1">
    <property type="nucleotide sequence ID" value="NZ_CALBAT010000028.1"/>
</dbReference>
<dbReference type="OrthoDB" id="1748794at2"/>
<proteinExistence type="predicted"/>
<evidence type="ECO:0008006" key="4">
    <source>
        <dbReference type="Google" id="ProtNLM"/>
    </source>
</evidence>
<keyword evidence="3" id="KW-1185">Reference proteome</keyword>
<comment type="caution">
    <text evidence="2">The sequence shown here is derived from an EMBL/GenBank/DDBJ whole genome shotgun (WGS) entry which is preliminary data.</text>
</comment>
<protein>
    <recommendedName>
        <fullName evidence="4">Cell division protein FtsQ</fullName>
    </recommendedName>
</protein>
<dbReference type="EMBL" id="QVLX01000005">
    <property type="protein sequence ID" value="RGE86478.1"/>
    <property type="molecule type" value="Genomic_DNA"/>
</dbReference>
<accession>A0A3E3K0Y0</accession>
<evidence type="ECO:0000313" key="2">
    <source>
        <dbReference type="EMBL" id="RGE86478.1"/>
    </source>
</evidence>
<dbReference type="Proteomes" id="UP000261080">
    <property type="component" value="Unassembled WGS sequence"/>
</dbReference>
<reference evidence="2 3" key="1">
    <citation type="submission" date="2018-08" db="EMBL/GenBank/DDBJ databases">
        <title>A genome reference for cultivated species of the human gut microbiota.</title>
        <authorList>
            <person name="Zou Y."/>
            <person name="Xue W."/>
            <person name="Luo G."/>
        </authorList>
    </citation>
    <scope>NUCLEOTIDE SEQUENCE [LARGE SCALE GENOMIC DNA]</scope>
    <source>
        <strain evidence="2 3">AF37-2AT</strain>
    </source>
</reference>
<sequence>MNEQVVQRDEKRKELKRTRRRQIIKRLGSGAAVLAAIILFLLLFQLREIRVEGSDFLTEGEIRQYILEQGGDGNSLVLLLSTKFGDFPEPATVQSMKFHMVNPWTIRVVVKEKSPAGYVQNQESYIYFDNEGTVLGITDAPRDGVSLVEGLDVSKVEQGEKLPVEDSSIFEYIVQIQEILTRYKVSPDRIVTDGENITLYFGKICAKLGSGDPKEKAEQLPSILEKLEGQNGTLYLEHYGQLTETIRFEKSEAAKE</sequence>
<keyword evidence="1" id="KW-0472">Membrane</keyword>
<evidence type="ECO:0000256" key="1">
    <source>
        <dbReference type="SAM" id="Phobius"/>
    </source>
</evidence>
<name>A0A3E3K0Y0_9FIRM</name>
<gene>
    <name evidence="2" type="ORF">DW016_10505</name>
</gene>
<evidence type="ECO:0000313" key="3">
    <source>
        <dbReference type="Proteomes" id="UP000261080"/>
    </source>
</evidence>